<dbReference type="EMBL" id="KN835174">
    <property type="protein sequence ID" value="KIK45344.1"/>
    <property type="molecule type" value="Genomic_DNA"/>
</dbReference>
<name>A0A0D0B646_9AGAM</name>
<dbReference type="InParanoid" id="A0A0D0B646"/>
<feature type="transmembrane region" description="Helical" evidence="1">
    <location>
        <begin position="21"/>
        <end position="43"/>
    </location>
</feature>
<keyword evidence="1" id="KW-0812">Transmembrane</keyword>
<reference evidence="3" key="2">
    <citation type="submission" date="2015-01" db="EMBL/GenBank/DDBJ databases">
        <title>Evolutionary Origins and Diversification of the Mycorrhizal Mutualists.</title>
        <authorList>
            <consortium name="DOE Joint Genome Institute"/>
            <consortium name="Mycorrhizal Genomics Consortium"/>
            <person name="Kohler A."/>
            <person name="Kuo A."/>
            <person name="Nagy L.G."/>
            <person name="Floudas D."/>
            <person name="Copeland A."/>
            <person name="Barry K.W."/>
            <person name="Cichocki N."/>
            <person name="Veneault-Fourrey C."/>
            <person name="LaButti K."/>
            <person name="Lindquist E.A."/>
            <person name="Lipzen A."/>
            <person name="Lundell T."/>
            <person name="Morin E."/>
            <person name="Murat C."/>
            <person name="Riley R."/>
            <person name="Ohm R."/>
            <person name="Sun H."/>
            <person name="Tunlid A."/>
            <person name="Henrissat B."/>
            <person name="Grigoriev I.V."/>
            <person name="Hibbett D.S."/>
            <person name="Martin F."/>
        </authorList>
    </citation>
    <scope>NUCLEOTIDE SEQUENCE [LARGE SCALE GENOMIC DNA]</scope>
    <source>
        <strain evidence="3">UH-Slu-Lm8-n1</strain>
    </source>
</reference>
<reference evidence="2 3" key="1">
    <citation type="submission" date="2014-04" db="EMBL/GenBank/DDBJ databases">
        <authorList>
            <consortium name="DOE Joint Genome Institute"/>
            <person name="Kuo A."/>
            <person name="Ruytinx J."/>
            <person name="Rineau F."/>
            <person name="Colpaert J."/>
            <person name="Kohler A."/>
            <person name="Nagy L.G."/>
            <person name="Floudas D."/>
            <person name="Copeland A."/>
            <person name="Barry K.W."/>
            <person name="Cichocki N."/>
            <person name="Veneault-Fourrey C."/>
            <person name="LaButti K."/>
            <person name="Lindquist E.A."/>
            <person name="Lipzen A."/>
            <person name="Lundell T."/>
            <person name="Morin E."/>
            <person name="Murat C."/>
            <person name="Sun H."/>
            <person name="Tunlid A."/>
            <person name="Henrissat B."/>
            <person name="Grigoriev I.V."/>
            <person name="Hibbett D.S."/>
            <person name="Martin F."/>
            <person name="Nordberg H.P."/>
            <person name="Cantor M.N."/>
            <person name="Hua S.X."/>
        </authorList>
    </citation>
    <scope>NUCLEOTIDE SEQUENCE [LARGE SCALE GENOMIC DNA]</scope>
    <source>
        <strain evidence="2 3">UH-Slu-Lm8-n1</strain>
    </source>
</reference>
<evidence type="ECO:0000313" key="2">
    <source>
        <dbReference type="EMBL" id="KIK45344.1"/>
    </source>
</evidence>
<keyword evidence="1" id="KW-1133">Transmembrane helix</keyword>
<keyword evidence="1" id="KW-0472">Membrane</keyword>
<dbReference type="HOGENOM" id="CLU_2639749_0_0_1"/>
<dbReference type="AlphaFoldDB" id="A0A0D0B646"/>
<dbReference type="Proteomes" id="UP000054485">
    <property type="component" value="Unassembled WGS sequence"/>
</dbReference>
<evidence type="ECO:0000256" key="1">
    <source>
        <dbReference type="SAM" id="Phobius"/>
    </source>
</evidence>
<sequence length="77" mass="9103">MFREHFFLLHLPFTPLLRRTLHLILALPLHTNFFTALVCWIFVDYVPVMTSCHIYCCFSTPAHFQIFIVVERCSSSI</sequence>
<accession>A0A0D0B646</accession>
<evidence type="ECO:0000313" key="3">
    <source>
        <dbReference type="Proteomes" id="UP000054485"/>
    </source>
</evidence>
<gene>
    <name evidence="2" type="ORF">CY34DRAFT_540661</name>
</gene>
<keyword evidence="3" id="KW-1185">Reference proteome</keyword>
<protein>
    <submittedName>
        <fullName evidence="2">Uncharacterized protein</fullName>
    </submittedName>
</protein>
<organism evidence="2 3">
    <name type="scientific">Suillus luteus UH-Slu-Lm8-n1</name>
    <dbReference type="NCBI Taxonomy" id="930992"/>
    <lineage>
        <taxon>Eukaryota</taxon>
        <taxon>Fungi</taxon>
        <taxon>Dikarya</taxon>
        <taxon>Basidiomycota</taxon>
        <taxon>Agaricomycotina</taxon>
        <taxon>Agaricomycetes</taxon>
        <taxon>Agaricomycetidae</taxon>
        <taxon>Boletales</taxon>
        <taxon>Suillineae</taxon>
        <taxon>Suillaceae</taxon>
        <taxon>Suillus</taxon>
    </lineage>
</organism>
<proteinExistence type="predicted"/>